<protein>
    <submittedName>
        <fullName evidence="1">Uncharacterized protein</fullName>
    </submittedName>
</protein>
<reference evidence="1 2" key="1">
    <citation type="submission" date="2015-03" db="EMBL/GenBank/DDBJ databases">
        <authorList>
            <person name="Murphy D."/>
        </authorList>
    </citation>
    <scope>NUCLEOTIDE SEQUENCE [LARGE SCALE GENOMIC DNA]</scope>
    <source>
        <strain evidence="1 2">D16</strain>
    </source>
</reference>
<dbReference type="Proteomes" id="UP000182227">
    <property type="component" value="Unassembled WGS sequence"/>
</dbReference>
<name>A0A0U1E0T7_9MYCO</name>
<proteinExistence type="predicted"/>
<evidence type="ECO:0000313" key="2">
    <source>
        <dbReference type="Proteomes" id="UP000182227"/>
    </source>
</evidence>
<accession>A0A0U1E0T7</accession>
<dbReference type="AlphaFoldDB" id="A0A0U1E0T7"/>
<dbReference type="EMBL" id="CTEF01000009">
    <property type="protein sequence ID" value="CQD25066.1"/>
    <property type="molecule type" value="Genomic_DNA"/>
</dbReference>
<sequence>MDFEERLVLIGEGLDPDDPAVMTALDMVRWELQLLGTD</sequence>
<evidence type="ECO:0000313" key="1">
    <source>
        <dbReference type="EMBL" id="CQD25066.1"/>
    </source>
</evidence>
<gene>
    <name evidence="1" type="ORF">BN970_06864</name>
</gene>
<organism evidence="1 2">
    <name type="scientific">Mycolicibacterium conceptionense</name>
    <dbReference type="NCBI Taxonomy" id="451644"/>
    <lineage>
        <taxon>Bacteria</taxon>
        <taxon>Bacillati</taxon>
        <taxon>Actinomycetota</taxon>
        <taxon>Actinomycetes</taxon>
        <taxon>Mycobacteriales</taxon>
        <taxon>Mycobacteriaceae</taxon>
        <taxon>Mycolicibacterium</taxon>
    </lineage>
</organism>